<dbReference type="EMBL" id="JAKRRX010000012">
    <property type="protein sequence ID" value="MCW8332956.1"/>
    <property type="molecule type" value="Genomic_DNA"/>
</dbReference>
<comment type="caution">
    <text evidence="1">The sequence shown here is derived from an EMBL/GenBank/DDBJ whole genome shotgun (WGS) entry which is preliminary data.</text>
</comment>
<proteinExistence type="predicted"/>
<dbReference type="RefSeq" id="WP_265686650.1">
    <property type="nucleotide sequence ID" value="NZ_JAKRRX010000012.1"/>
</dbReference>
<gene>
    <name evidence="1" type="ORF">MD483_03820</name>
</gene>
<name>A0A9X3CC62_9VIBR</name>
<evidence type="ECO:0000313" key="2">
    <source>
        <dbReference type="Proteomes" id="UP001155586"/>
    </source>
</evidence>
<dbReference type="InterPro" id="IPR014917">
    <property type="entry name" value="DUF1800"/>
</dbReference>
<dbReference type="Proteomes" id="UP001155586">
    <property type="component" value="Unassembled WGS sequence"/>
</dbReference>
<protein>
    <submittedName>
        <fullName evidence="1">DUF1800 domain-containing protein</fullName>
    </submittedName>
</protein>
<dbReference type="AlphaFoldDB" id="A0A9X3CC62"/>
<organism evidence="1 2">
    <name type="scientific">Vibrio paucivorans</name>
    <dbReference type="NCBI Taxonomy" id="2829489"/>
    <lineage>
        <taxon>Bacteria</taxon>
        <taxon>Pseudomonadati</taxon>
        <taxon>Pseudomonadota</taxon>
        <taxon>Gammaproteobacteria</taxon>
        <taxon>Vibrionales</taxon>
        <taxon>Vibrionaceae</taxon>
        <taxon>Vibrio</taxon>
    </lineage>
</organism>
<evidence type="ECO:0000313" key="1">
    <source>
        <dbReference type="EMBL" id="MCW8332956.1"/>
    </source>
</evidence>
<accession>A0A9X3CC62</accession>
<sequence>MNTISDKRARQLLLQATMGFKYHDIKNVQEAGSIENWIDEQVHDVFRTSLVNRQNHMQEQHHNENWTDVHFNIAYTDMLLNRNDILRHRISYILTQLFVVSNNNPELKKKDRRLAFSKYYDGLSEHCFSDFPTLLKVMSTSPVMGQYLTYLGNDHVEGIAPDENFAREVMQLFSIGPNLLRMDGSIIEDSNDRPIPSYTQQDIEQAAKVMTGWSLNNDDWLRPMTMNESAHNTQSKTILGDTIPAGLSGEQDLDAFIGLLCKHPNTAPFVSKFFIQKMVTSNPSREYVARVAKDFHASNLDMVTLITSIVTDVEATYSREVTEDGLIRDPLIVLQHAMRALNLKLKPQYKMLPDGFSWKNRRTLMDGPSVFYHYQPEEAPNDERFDGLAAPEFKLYNCDDIHHYYAQVTDLAVRFESETQPHVYVGYDAIETQYRNVDNPNSLERLIELLDQYLFSNTMSQPMISIVRDYLSTVNRNNINGLRALIVQLILSPDFMTQGE</sequence>
<keyword evidence="2" id="KW-1185">Reference proteome</keyword>
<dbReference type="Pfam" id="PF08811">
    <property type="entry name" value="DUF1800"/>
    <property type="match status" value="1"/>
</dbReference>
<reference evidence="1" key="1">
    <citation type="submission" date="2022-02" db="EMBL/GenBank/DDBJ databases">
        <title>Vibrio sp. nov., a new bacterium isolated from Bohai sea, China.</title>
        <authorList>
            <person name="Yuan Y."/>
        </authorList>
    </citation>
    <scope>NUCLEOTIDE SEQUENCE</scope>
    <source>
        <strain evidence="1">DBSS07</strain>
    </source>
</reference>